<keyword evidence="2" id="KW-1185">Reference proteome</keyword>
<sequence length="68" mass="7211">MVCVPAPIPAKASSARAGSTTADAFSFSGADGAEALTRNWWALMALPWAAVWAVQSEMIEETLRRMGV</sequence>
<dbReference type="Proteomes" id="UP000199377">
    <property type="component" value="Unassembled WGS sequence"/>
</dbReference>
<organism evidence="1 2">
    <name type="scientific">Albimonas pacifica</name>
    <dbReference type="NCBI Taxonomy" id="1114924"/>
    <lineage>
        <taxon>Bacteria</taxon>
        <taxon>Pseudomonadati</taxon>
        <taxon>Pseudomonadota</taxon>
        <taxon>Alphaproteobacteria</taxon>
        <taxon>Rhodobacterales</taxon>
        <taxon>Paracoccaceae</taxon>
        <taxon>Albimonas</taxon>
    </lineage>
</organism>
<gene>
    <name evidence="1" type="ORF">SAMN05216258_102433</name>
</gene>
<dbReference type="EMBL" id="FOQH01000002">
    <property type="protein sequence ID" value="SFH82741.1"/>
    <property type="molecule type" value="Genomic_DNA"/>
</dbReference>
<evidence type="ECO:0000313" key="2">
    <source>
        <dbReference type="Proteomes" id="UP000199377"/>
    </source>
</evidence>
<accession>A0A1I3D899</accession>
<protein>
    <submittedName>
        <fullName evidence="1">Uncharacterized protein</fullName>
    </submittedName>
</protein>
<name>A0A1I3D899_9RHOB</name>
<proteinExistence type="predicted"/>
<reference evidence="1 2" key="1">
    <citation type="submission" date="2016-10" db="EMBL/GenBank/DDBJ databases">
        <authorList>
            <person name="de Groot N.N."/>
        </authorList>
    </citation>
    <scope>NUCLEOTIDE SEQUENCE [LARGE SCALE GENOMIC DNA]</scope>
    <source>
        <strain evidence="1 2">CGMCC 1.11030</strain>
    </source>
</reference>
<dbReference type="AlphaFoldDB" id="A0A1I3D899"/>
<dbReference type="RefSeq" id="WP_092858479.1">
    <property type="nucleotide sequence ID" value="NZ_FOQH01000002.1"/>
</dbReference>
<dbReference type="OrthoDB" id="9988258at2"/>
<evidence type="ECO:0000313" key="1">
    <source>
        <dbReference type="EMBL" id="SFH82741.1"/>
    </source>
</evidence>
<dbReference type="STRING" id="1114924.SAMN05216258_102433"/>